<dbReference type="EMBL" id="CP072801">
    <property type="protein sequence ID" value="QTR46662.1"/>
    <property type="molecule type" value="Genomic_DNA"/>
</dbReference>
<dbReference type="Proteomes" id="UP000672039">
    <property type="component" value="Chromosome"/>
</dbReference>
<proteinExistence type="predicted"/>
<organism evidence="1 2">
    <name type="scientific">Thiothrix litoralis</name>
    <dbReference type="NCBI Taxonomy" id="2891210"/>
    <lineage>
        <taxon>Bacteria</taxon>
        <taxon>Pseudomonadati</taxon>
        <taxon>Pseudomonadota</taxon>
        <taxon>Gammaproteobacteria</taxon>
        <taxon>Thiotrichales</taxon>
        <taxon>Thiotrichaceae</taxon>
        <taxon>Thiothrix</taxon>
    </lineage>
</organism>
<evidence type="ECO:0000313" key="1">
    <source>
        <dbReference type="EMBL" id="QTR46662.1"/>
    </source>
</evidence>
<reference evidence="1 2" key="1">
    <citation type="submission" date="2021-04" db="EMBL/GenBank/DDBJ databases">
        <title>Genomics, taxonomy and metabolism of representatives of sulfur bacteria of the genus Thiothrix: Thiothrix fructosivorans QT, Thiothrix unzii A1T and three new species, Thiothrix subterranea sp. nov., Thiothrix litoralis sp. nov. and 'Candidatus Thiothrix anitrata' sp. nov.</title>
        <authorList>
            <person name="Ravin N.V."/>
            <person name="Smolyakov D."/>
            <person name="Rudenko T.S."/>
            <person name="Mardanov A.V."/>
            <person name="Beletsky A.V."/>
            <person name="Markov N.D."/>
            <person name="Fomenkov A.I."/>
            <person name="Roberts R.J."/>
            <person name="Karnachuk O.V."/>
            <person name="Novikov A."/>
            <person name="Grabovich M.Y."/>
        </authorList>
    </citation>
    <scope>NUCLEOTIDE SEQUENCE [LARGE SCALE GENOMIC DNA]</scope>
    <source>
        <strain evidence="1 2">AS</strain>
    </source>
</reference>
<name>A0ABX7WTT9_9GAMM</name>
<gene>
    <name evidence="1" type="ORF">J9253_01505</name>
</gene>
<accession>A0ABX7WTT9</accession>
<evidence type="ECO:0000313" key="2">
    <source>
        <dbReference type="Proteomes" id="UP000672039"/>
    </source>
</evidence>
<dbReference type="RefSeq" id="WP_210222991.1">
    <property type="nucleotide sequence ID" value="NZ_CP072801.1"/>
</dbReference>
<protein>
    <submittedName>
        <fullName evidence="1">Uncharacterized protein</fullName>
    </submittedName>
</protein>
<sequence>MSSNEIAAYAANQEAVYQALLTLAGLPDQPASTEEWNQLIMAGVQYSNQKCENYLDAVNWSKQGSQRESSLLGQSGSFTNGIMGISKASARELALTAAAFGYARAGFDTLNEDVLAGLEASSVRTVVHTMQQQYVERIHANQYTNRVGAFNALQGYIRLCMPGNIAAEANQAVRSAKAVDQSGMGGINMAPSISLNAPVPVVNESLLATPILP</sequence>
<keyword evidence="2" id="KW-1185">Reference proteome</keyword>